<feature type="compositionally biased region" description="Low complexity" evidence="1">
    <location>
        <begin position="188"/>
        <end position="206"/>
    </location>
</feature>
<proteinExistence type="predicted"/>
<dbReference type="GO" id="GO:0008017">
    <property type="term" value="F:microtubule binding"/>
    <property type="evidence" value="ECO:0007669"/>
    <property type="project" value="TreeGrafter"/>
</dbReference>
<dbReference type="GO" id="GO:0005819">
    <property type="term" value="C:spindle"/>
    <property type="evidence" value="ECO:0007669"/>
    <property type="project" value="TreeGrafter"/>
</dbReference>
<reference evidence="2" key="2">
    <citation type="submission" date="2020-11" db="EMBL/GenBank/DDBJ databases">
        <authorList>
            <person name="McCartney M.A."/>
            <person name="Auch B."/>
            <person name="Kono T."/>
            <person name="Mallez S."/>
            <person name="Becker A."/>
            <person name="Gohl D.M."/>
            <person name="Silverstein K.A.T."/>
            <person name="Koren S."/>
            <person name="Bechman K.B."/>
            <person name="Herman A."/>
            <person name="Abrahante J.E."/>
            <person name="Garbe J."/>
        </authorList>
    </citation>
    <scope>NUCLEOTIDE SEQUENCE</scope>
    <source>
        <strain evidence="2">Duluth1</strain>
        <tissue evidence="2">Whole animal</tissue>
    </source>
</reference>
<evidence type="ECO:0000313" key="2">
    <source>
        <dbReference type="EMBL" id="KAH3794448.1"/>
    </source>
</evidence>
<feature type="region of interest" description="Disordered" evidence="1">
    <location>
        <begin position="298"/>
        <end position="319"/>
    </location>
</feature>
<dbReference type="GO" id="GO:0036064">
    <property type="term" value="C:ciliary basal body"/>
    <property type="evidence" value="ECO:0007669"/>
    <property type="project" value="TreeGrafter"/>
</dbReference>
<dbReference type="PANTHER" id="PTHR31022">
    <property type="entry name" value="CENTRIOLE, CILIA AND SPINDLE-ASSOCIATED PROTEIN"/>
    <property type="match status" value="1"/>
</dbReference>
<name>A0A9D4J3I1_DREPO</name>
<dbReference type="OrthoDB" id="6616361at2759"/>
<organism evidence="2 3">
    <name type="scientific">Dreissena polymorpha</name>
    <name type="common">Zebra mussel</name>
    <name type="synonym">Mytilus polymorpha</name>
    <dbReference type="NCBI Taxonomy" id="45954"/>
    <lineage>
        <taxon>Eukaryota</taxon>
        <taxon>Metazoa</taxon>
        <taxon>Spiralia</taxon>
        <taxon>Lophotrochozoa</taxon>
        <taxon>Mollusca</taxon>
        <taxon>Bivalvia</taxon>
        <taxon>Autobranchia</taxon>
        <taxon>Heteroconchia</taxon>
        <taxon>Euheterodonta</taxon>
        <taxon>Imparidentia</taxon>
        <taxon>Neoheterodontei</taxon>
        <taxon>Myida</taxon>
        <taxon>Dreissenoidea</taxon>
        <taxon>Dreissenidae</taxon>
        <taxon>Dreissena</taxon>
    </lineage>
</organism>
<keyword evidence="3" id="KW-1185">Reference proteome</keyword>
<feature type="compositionally biased region" description="Basic and acidic residues" evidence="1">
    <location>
        <begin position="55"/>
        <end position="66"/>
    </location>
</feature>
<dbReference type="GO" id="GO:0035869">
    <property type="term" value="C:ciliary transition zone"/>
    <property type="evidence" value="ECO:0007669"/>
    <property type="project" value="TreeGrafter"/>
</dbReference>
<feature type="region of interest" description="Disordered" evidence="1">
    <location>
        <begin position="173"/>
        <end position="231"/>
    </location>
</feature>
<gene>
    <name evidence="2" type="ORF">DPMN_147981</name>
</gene>
<evidence type="ECO:0000313" key="3">
    <source>
        <dbReference type="Proteomes" id="UP000828390"/>
    </source>
</evidence>
<sequence>MVYKRSEYGRNFKVSSLIKNVPVYQEHLNYRQLRRERECAHTPISWDGEVESSDSDDKLATSDKPTDVPIAQMAITEEDEENEEENTQSEDEDSVALEKKEAMKKDIEIKNLGAECSDVEIVQQSESLRKFAKEKLNKYSSKENTDQPSKSVPDKKVFGKTFLKPKQVDEKVFVKRLKPRRPDRVSNPAAARPQSAPSRRPKSASSPAPPPQPFLNYGSGSNDQTLGDKKTFNVRASSAVYSAALRAKKRNQLQVEKALERQRTASAREKKRKANFNERMARQTALWDTEYRRSYPAYEDTEYATSERDPRKRKSQFLP</sequence>
<dbReference type="GO" id="GO:1901673">
    <property type="term" value="P:regulation of mitotic spindle assembly"/>
    <property type="evidence" value="ECO:0007669"/>
    <property type="project" value="TreeGrafter"/>
</dbReference>
<dbReference type="AlphaFoldDB" id="A0A9D4J3I1"/>
<dbReference type="GO" id="GO:0005814">
    <property type="term" value="C:centriole"/>
    <property type="evidence" value="ECO:0007669"/>
    <property type="project" value="TreeGrafter"/>
</dbReference>
<dbReference type="InterPro" id="IPR029774">
    <property type="entry name" value="CSAP"/>
</dbReference>
<feature type="region of interest" description="Disordered" evidence="1">
    <location>
        <begin position="138"/>
        <end position="158"/>
    </location>
</feature>
<dbReference type="Proteomes" id="UP000828390">
    <property type="component" value="Unassembled WGS sequence"/>
</dbReference>
<dbReference type="EMBL" id="JAIWYP010000007">
    <property type="protein sequence ID" value="KAH3794448.1"/>
    <property type="molecule type" value="Genomic_DNA"/>
</dbReference>
<comment type="caution">
    <text evidence="2">The sequence shown here is derived from an EMBL/GenBank/DDBJ whole genome shotgun (WGS) entry which is preliminary data.</text>
</comment>
<protein>
    <submittedName>
        <fullName evidence="2">Uncharacterized protein</fullName>
    </submittedName>
</protein>
<accession>A0A9D4J3I1</accession>
<feature type="region of interest" description="Disordered" evidence="1">
    <location>
        <begin position="44"/>
        <end position="100"/>
    </location>
</feature>
<evidence type="ECO:0000256" key="1">
    <source>
        <dbReference type="SAM" id="MobiDB-lite"/>
    </source>
</evidence>
<reference evidence="2" key="1">
    <citation type="journal article" date="2019" name="bioRxiv">
        <title>The Genome of the Zebra Mussel, Dreissena polymorpha: A Resource for Invasive Species Research.</title>
        <authorList>
            <person name="McCartney M.A."/>
            <person name="Auch B."/>
            <person name="Kono T."/>
            <person name="Mallez S."/>
            <person name="Zhang Y."/>
            <person name="Obille A."/>
            <person name="Becker A."/>
            <person name="Abrahante J.E."/>
            <person name="Garbe J."/>
            <person name="Badalamenti J.P."/>
            <person name="Herman A."/>
            <person name="Mangelson H."/>
            <person name="Liachko I."/>
            <person name="Sullivan S."/>
            <person name="Sone E.D."/>
            <person name="Koren S."/>
            <person name="Silverstein K.A.T."/>
            <person name="Beckman K.B."/>
            <person name="Gohl D.M."/>
        </authorList>
    </citation>
    <scope>NUCLEOTIDE SEQUENCE</scope>
    <source>
        <strain evidence="2">Duluth1</strain>
        <tissue evidence="2">Whole animal</tissue>
    </source>
</reference>
<feature type="compositionally biased region" description="Acidic residues" evidence="1">
    <location>
        <begin position="76"/>
        <end position="95"/>
    </location>
</feature>
<dbReference type="Pfam" id="PF15748">
    <property type="entry name" value="CCSAP"/>
    <property type="match status" value="1"/>
</dbReference>
<dbReference type="PANTHER" id="PTHR31022:SF4">
    <property type="entry name" value="CENTRIOLE, CILIA AND SPINDLE-ASSOCIATED PROTEIN"/>
    <property type="match status" value="1"/>
</dbReference>